<evidence type="ECO:0000313" key="8">
    <source>
        <dbReference type="EMBL" id="SDD07759.1"/>
    </source>
</evidence>
<comment type="cofactor">
    <cofactor evidence="1">
        <name>Zn(2+)</name>
        <dbReference type="ChEBI" id="CHEBI:29105"/>
    </cofactor>
</comment>
<protein>
    <submittedName>
        <fullName evidence="8">Zinc carboxypeptidase</fullName>
    </submittedName>
</protein>
<dbReference type="InterPro" id="IPR000834">
    <property type="entry name" value="Peptidase_M14"/>
</dbReference>
<feature type="chain" id="PRO_5011775230" evidence="6">
    <location>
        <begin position="25"/>
        <end position="810"/>
    </location>
</feature>
<dbReference type="SUPFAM" id="SSF49464">
    <property type="entry name" value="Carboxypeptidase regulatory domain-like"/>
    <property type="match status" value="1"/>
</dbReference>
<evidence type="ECO:0000313" key="9">
    <source>
        <dbReference type="Proteomes" id="UP000199603"/>
    </source>
</evidence>
<feature type="active site" description="Proton donor/acceptor" evidence="5">
    <location>
        <position position="398"/>
    </location>
</feature>
<keyword evidence="9" id="KW-1185">Reference proteome</keyword>
<dbReference type="PROSITE" id="PS52035">
    <property type="entry name" value="PEPTIDASE_M14"/>
    <property type="match status" value="1"/>
</dbReference>
<keyword evidence="4" id="KW-0862">Zinc</keyword>
<dbReference type="SUPFAM" id="SSF53187">
    <property type="entry name" value="Zn-dependent exopeptidases"/>
    <property type="match status" value="1"/>
</dbReference>
<evidence type="ECO:0000256" key="3">
    <source>
        <dbReference type="ARBA" id="ARBA00022723"/>
    </source>
</evidence>
<reference evidence="8 9" key="1">
    <citation type="submission" date="2016-10" db="EMBL/GenBank/DDBJ databases">
        <authorList>
            <person name="de Groot N.N."/>
        </authorList>
    </citation>
    <scope>NUCLEOTIDE SEQUENCE [LARGE SCALE GENOMIC DNA]</scope>
    <source>
        <strain evidence="8 9">DSM 16957</strain>
    </source>
</reference>
<dbReference type="EMBL" id="FNAG01000001">
    <property type="protein sequence ID" value="SDD07759.1"/>
    <property type="molecule type" value="Genomic_DNA"/>
</dbReference>
<dbReference type="Pfam" id="PF00246">
    <property type="entry name" value="Peptidase_M14"/>
    <property type="match status" value="1"/>
</dbReference>
<accession>A0A1G6RT52</accession>
<dbReference type="GO" id="GO:0004181">
    <property type="term" value="F:metallocarboxypeptidase activity"/>
    <property type="evidence" value="ECO:0007669"/>
    <property type="project" value="InterPro"/>
</dbReference>
<keyword evidence="3" id="KW-0479">Metal-binding</keyword>
<dbReference type="OrthoDB" id="9811296at2"/>
<organism evidence="8 9">
    <name type="scientific">Aquimonas voraii</name>
    <dbReference type="NCBI Taxonomy" id="265719"/>
    <lineage>
        <taxon>Bacteria</taxon>
        <taxon>Pseudomonadati</taxon>
        <taxon>Pseudomonadota</taxon>
        <taxon>Gammaproteobacteria</taxon>
        <taxon>Lysobacterales</taxon>
        <taxon>Lysobacteraceae</taxon>
        <taxon>Aquimonas</taxon>
    </lineage>
</organism>
<comment type="similarity">
    <text evidence="2 5">Belongs to the peptidase M14 family.</text>
</comment>
<name>A0A1G6RT52_9GAMM</name>
<dbReference type="GO" id="GO:0006508">
    <property type="term" value="P:proteolysis"/>
    <property type="evidence" value="ECO:0007669"/>
    <property type="project" value="InterPro"/>
</dbReference>
<dbReference type="AlphaFoldDB" id="A0A1G6RT52"/>
<dbReference type="PANTHER" id="PTHR11705">
    <property type="entry name" value="PROTEASE FAMILY M14 CARBOXYPEPTIDASE A,B"/>
    <property type="match status" value="1"/>
</dbReference>
<evidence type="ECO:0000259" key="7">
    <source>
        <dbReference type="PROSITE" id="PS52035"/>
    </source>
</evidence>
<proteinExistence type="inferred from homology"/>
<keyword evidence="6" id="KW-0732">Signal</keyword>
<dbReference type="Gene3D" id="2.60.40.1120">
    <property type="entry name" value="Carboxypeptidase-like, regulatory domain"/>
    <property type="match status" value="1"/>
</dbReference>
<dbReference type="Gene3D" id="3.40.630.10">
    <property type="entry name" value="Zn peptidases"/>
    <property type="match status" value="1"/>
</dbReference>
<dbReference type="InterPro" id="IPR008969">
    <property type="entry name" value="CarboxyPept-like_regulatory"/>
</dbReference>
<dbReference type="GO" id="GO:0005615">
    <property type="term" value="C:extracellular space"/>
    <property type="evidence" value="ECO:0007669"/>
    <property type="project" value="TreeGrafter"/>
</dbReference>
<dbReference type="STRING" id="265719.SAMN04488509_10185"/>
<dbReference type="PRINTS" id="PR00765">
    <property type="entry name" value="CRBOXYPTASEA"/>
</dbReference>
<dbReference type="GO" id="GO:0008270">
    <property type="term" value="F:zinc ion binding"/>
    <property type="evidence" value="ECO:0007669"/>
    <property type="project" value="InterPro"/>
</dbReference>
<dbReference type="CDD" id="cd06226">
    <property type="entry name" value="M14_CPT_like"/>
    <property type="match status" value="1"/>
</dbReference>
<evidence type="ECO:0000256" key="5">
    <source>
        <dbReference type="PROSITE-ProRule" id="PRU01379"/>
    </source>
</evidence>
<dbReference type="PANTHER" id="PTHR11705:SF119">
    <property type="entry name" value="OS02G0119300 PROTEIN"/>
    <property type="match status" value="1"/>
</dbReference>
<feature type="domain" description="Peptidase M14" evidence="7">
    <location>
        <begin position="117"/>
        <end position="429"/>
    </location>
</feature>
<dbReference type="RefSeq" id="WP_091237543.1">
    <property type="nucleotide sequence ID" value="NZ_FNAG01000001.1"/>
</dbReference>
<dbReference type="InterPro" id="IPR057247">
    <property type="entry name" value="CARBOXYPEPT_ZN_2"/>
</dbReference>
<gene>
    <name evidence="8" type="ORF">SAMN04488509_10185</name>
</gene>
<dbReference type="Proteomes" id="UP000199603">
    <property type="component" value="Unassembled WGS sequence"/>
</dbReference>
<keyword evidence="8" id="KW-0645">Protease</keyword>
<keyword evidence="8" id="KW-0378">Hydrolase</keyword>
<evidence type="ECO:0000256" key="2">
    <source>
        <dbReference type="ARBA" id="ARBA00005988"/>
    </source>
</evidence>
<dbReference type="PROSITE" id="PS00133">
    <property type="entry name" value="CARBOXYPEPT_ZN_2"/>
    <property type="match status" value="1"/>
</dbReference>
<keyword evidence="8" id="KW-0121">Carboxypeptidase</keyword>
<dbReference type="SMART" id="SM00631">
    <property type="entry name" value="Zn_pept"/>
    <property type="match status" value="1"/>
</dbReference>
<sequence length="810" mass="85981">MKQNLLAASCLTVVGLSSFAPACAHGPGPDPSKGNATRLEVLRVETRDEAVIRALALEHGHLIVDREKGLVIFDAPQGGRIPLLAKGLKVSVDPVLSEALNESQAILRAKGINGYACYRSVVETNARIDALVAEHPQLASVVDIGPSWEAQAGVAGGGERLRVLKLGNAQMPGPKPVLFAMTAVHAREYTTAELGLRFAERLLAGYGTDPDATWVLDHHEVQLLVQSNPDGRKRAETGLSWRKNTNQGYCGATSNSRGADLNRNFPYLWGTVSGGSSPTPCNDTYRGPTPASEPETQAIVGHVRGLFPDRRGDGPNAAAPDDTQGLFLDIHSYSQLVLWPWGSTTQPAPNDAPLVALGRRFAWFNGYTPQQSVGLYPTDGTTDDFAYGELGVPAYTFELGTAFFQDCASFESRIAPDNLQALMYAAKVVREPYRLPFGPEARELRVEPDLPVVGETVQLSAVIDDSRSSTTGGSVPVQAITAARAYLGVPPWQAGAQALALQASDGGFDATVEVVGAGLPTTSAGRQLVYVQGEDASGARGPVAAAFLDVRAADQVAQLAGRVTRIVDGAAVAGATVRIGGLAVIADAAGQYARRVPAEASVIEVDASGYEPLRIEGLSLQPSALNTRDLRLYSYCPLLSMDAEQGAQGWTATRPSGGTPLWSIVESSPSGGSRAWHDSATGVYANNLDTQLLSPAVNLQGYTGLHLRLRSFCDTESGYDFGTIQVRASAAAEWTTVYSCSGDPAWRSLDIPVPQLEGAAQAQVRFRLTSDTSVQRDGWYVDDILLEGGGPSCRAQQLPVDLFTDGFELQ</sequence>
<evidence type="ECO:0000256" key="1">
    <source>
        <dbReference type="ARBA" id="ARBA00001947"/>
    </source>
</evidence>
<feature type="signal peptide" evidence="6">
    <location>
        <begin position="1"/>
        <end position="24"/>
    </location>
</feature>
<dbReference type="Gene3D" id="2.60.120.260">
    <property type="entry name" value="Galactose-binding domain-like"/>
    <property type="match status" value="1"/>
</dbReference>
<evidence type="ECO:0000256" key="6">
    <source>
        <dbReference type="SAM" id="SignalP"/>
    </source>
</evidence>
<evidence type="ECO:0000256" key="4">
    <source>
        <dbReference type="ARBA" id="ARBA00022833"/>
    </source>
</evidence>